<evidence type="ECO:0000313" key="4">
    <source>
        <dbReference type="Proteomes" id="UP000824469"/>
    </source>
</evidence>
<protein>
    <recommendedName>
        <fullName evidence="2">DUF7950 domain-containing protein</fullName>
    </recommendedName>
</protein>
<feature type="region of interest" description="Disordered" evidence="1">
    <location>
        <begin position="250"/>
        <end position="276"/>
    </location>
</feature>
<evidence type="ECO:0000256" key="1">
    <source>
        <dbReference type="SAM" id="MobiDB-lite"/>
    </source>
</evidence>
<dbReference type="OMA" id="ARIQWIN"/>
<reference evidence="3 4" key="1">
    <citation type="journal article" date="2021" name="Nat. Plants">
        <title>The Taxus genome provides insights into paclitaxel biosynthesis.</title>
        <authorList>
            <person name="Xiong X."/>
            <person name="Gou J."/>
            <person name="Liao Q."/>
            <person name="Li Y."/>
            <person name="Zhou Q."/>
            <person name="Bi G."/>
            <person name="Li C."/>
            <person name="Du R."/>
            <person name="Wang X."/>
            <person name="Sun T."/>
            <person name="Guo L."/>
            <person name="Liang H."/>
            <person name="Lu P."/>
            <person name="Wu Y."/>
            <person name="Zhang Z."/>
            <person name="Ro D.K."/>
            <person name="Shang Y."/>
            <person name="Huang S."/>
            <person name="Yan J."/>
        </authorList>
    </citation>
    <scope>NUCLEOTIDE SEQUENCE [LARGE SCALE GENOMIC DNA]</scope>
    <source>
        <strain evidence="3">Ta-2019</strain>
    </source>
</reference>
<evidence type="ECO:0000259" key="2">
    <source>
        <dbReference type="Pfam" id="PF25821"/>
    </source>
</evidence>
<feature type="region of interest" description="Disordered" evidence="1">
    <location>
        <begin position="38"/>
        <end position="123"/>
    </location>
</feature>
<dbReference type="PANTHER" id="PTHR33595">
    <property type="entry name" value="VON WILLEBRAND FACTOR A DOMAIN PROTEIN"/>
    <property type="match status" value="1"/>
</dbReference>
<dbReference type="Pfam" id="PF25821">
    <property type="entry name" value="DUF7950"/>
    <property type="match status" value="1"/>
</dbReference>
<proteinExistence type="predicted"/>
<feature type="non-terminal residue" evidence="3">
    <location>
        <position position="601"/>
    </location>
</feature>
<keyword evidence="4" id="KW-1185">Reference proteome</keyword>
<dbReference type="EMBL" id="JAHRHJ020000008">
    <property type="protein sequence ID" value="KAH9303740.1"/>
    <property type="molecule type" value="Genomic_DNA"/>
</dbReference>
<dbReference type="PANTHER" id="PTHR33595:SF7">
    <property type="entry name" value="OS12G0242500 PROTEIN"/>
    <property type="match status" value="1"/>
</dbReference>
<dbReference type="Proteomes" id="UP000824469">
    <property type="component" value="Unassembled WGS sequence"/>
</dbReference>
<comment type="caution">
    <text evidence="3">The sequence shown here is derived from an EMBL/GenBank/DDBJ whole genome shotgun (WGS) entry which is preliminary data.</text>
</comment>
<feature type="domain" description="DUF7950" evidence="2">
    <location>
        <begin position="463"/>
        <end position="588"/>
    </location>
</feature>
<name>A0AA38CNG1_TAXCH</name>
<dbReference type="InterPro" id="IPR057710">
    <property type="entry name" value="DUF7950"/>
</dbReference>
<organism evidence="3 4">
    <name type="scientific">Taxus chinensis</name>
    <name type="common">Chinese yew</name>
    <name type="synonym">Taxus wallichiana var. chinensis</name>
    <dbReference type="NCBI Taxonomy" id="29808"/>
    <lineage>
        <taxon>Eukaryota</taxon>
        <taxon>Viridiplantae</taxon>
        <taxon>Streptophyta</taxon>
        <taxon>Embryophyta</taxon>
        <taxon>Tracheophyta</taxon>
        <taxon>Spermatophyta</taxon>
        <taxon>Pinopsida</taxon>
        <taxon>Pinidae</taxon>
        <taxon>Conifers II</taxon>
        <taxon>Cupressales</taxon>
        <taxon>Taxaceae</taxon>
        <taxon>Taxus</taxon>
    </lineage>
</organism>
<feature type="compositionally biased region" description="Polar residues" evidence="1">
    <location>
        <begin position="40"/>
        <end position="53"/>
    </location>
</feature>
<accession>A0AA38CNG1</accession>
<evidence type="ECO:0000313" key="3">
    <source>
        <dbReference type="EMBL" id="KAH9303740.1"/>
    </source>
</evidence>
<dbReference type="AlphaFoldDB" id="A0AA38CNG1"/>
<gene>
    <name evidence="3" type="ORF">KI387_008144</name>
</gene>
<feature type="compositionally biased region" description="Basic residues" evidence="1">
    <location>
        <begin position="81"/>
        <end position="90"/>
    </location>
</feature>
<sequence>MDWGGTCFARYGLGHNPTGFISKTDEIMSKYRRIAPKPTAVTTSTCESNSNSKSDLKSALGSRSKFNTRKGNKNNNTGRGATRRNRNRRRGASDGPKTPSPRGPKRARGPSKPSDLAGSERVFKTVGATVPTITPKAGYHFDGSPSAEKLSVERDLGFVERAAASAVTEGSVLQKKTTRFGGLNIKGVMDSLGKVAVQNHMEVVPVQRMPDTQCSCGFPKYLNFPIVSDIQQQQEVEKNGKNLVTLPLLPGTPSLRDEPVLGSPSSSYTSTDHRPDMPDKGEFQLRLFGINVIQKKDVSCQINGDESQKRRAFVPPVDFAFIEKKYSGSVNPVILLLDSESKDVLWFNPAYERMVKDTEERSCNIHHPLAINPTPLACCKSDFQGMVSPKAFLWGFKPETVACSYNGTSYSGEHNLMYYSSPSTGHPMQRSTNVAMPGISPTGEGLSSVNNGVIMPQPVRPVGSSVSIEYLKETNEQISPPCKTMDEIKEQMEKETFPALISDSKNRVKWANSAYKKMVGQPECSWLESTVCCYNNNSEGPLTSRINGEVVLKDGPFPASAFSCYARIQWTDNKGEKISIRATCEVSKFVMKVLGKEDIIV</sequence>